<evidence type="ECO:0000313" key="3">
    <source>
        <dbReference type="Proteomes" id="UP000326678"/>
    </source>
</evidence>
<keyword evidence="1" id="KW-1133">Transmembrane helix</keyword>
<gene>
    <name evidence="2" type="ORF">GXM_05708</name>
</gene>
<dbReference type="InterPro" id="IPR049774">
    <property type="entry name" value="EPS_HpsA-like"/>
</dbReference>
<sequence>MSVRRKLLKALIFYLKKVNKQFLSTIKKQIIWLLRTFFTTNRRRGAGNAGFVLPTVAMVSLVVVLLTTAILFRSFERSKNASNVRVNEAALNAATPAIDRARAKINKLFQDGRLPRATPTDDALYSTLSGNINEYTFGDETQLQLALNPDQKAKRTEDTEKNKTLNTAWLYPLDTDNNGKFDSYTLYGIYFRNPPINASVYKYARNPLEARTLPMTAGNVSGDCGDTLGTSATLVGNTGWFKVGNKLKKAFFVYTATVPITTTPSNTKYELYKGNKSFSALEYQHERVQLPVVNNAVLYEDDIGLSPGPAFRLNGRIFTNSNFLTGSPANSVKLYQVSSKESCFYDDDNAKIVIGGNLGAGGFTDTSDLGNVTKVHLFRKGEATDPVEVDFAKSTTPASNEANLIAYNSLAYAQRITRLVNAQIATTDPDPTEVTKGIQQQKDKLGLSSYTTAENDALRKQQLQLYFQKRTRRVPYKEVAAGSSESVALGTYATTTPLQGSGDTLRPVNAWMYPTDPTDGKTGTGYSNLTLSISSDKLIPGATEPTKLQKDYDGKEQSLGDRVVIGNNLPQIWWDSNQSQFVGPNFQDTQNISGINWDLPATPATPRTRRSRVQILADLGSTDRDKDWELAAAQVPSTIQDPVGGLRVVTGAGIYLPDTFTAASTDFSLAAKEIWSDMMPVPQSPAPTQKTIKPYWMYDYSAVGATNYSSIQYKWPEISDPTKTPYLRMRATAVYHYKASSYNKQSPQPIACVSSFYVPTNIDTAKNKTGLPVWASDASSSDTSGLGLGLSNNGIVYGPPTKTESNYQTLLEYQSQLKYPKGDIKGDPKRPIIPSTDPAVATNPDYLAGRSIDDGLLAKALNKTAANRTLSEQSTIHAAICALQILDGSISPVITTPPIPHGAIRETAFLDARQVKANQTTTTSTDYDLPIKDRQPLEIRATVLDINSLRTTTYGAATPAQEYLLPNSGIIYATRNDALPDLSSTKTDPEAQKLESPVDYTLDPTRRPNAIMLINGSQIGRGTSNNYRDVEKGLILATNLPVYVKGNFNLHTQEEFTTALADDWSNFYTRAKAQRNPNFACRPNDTRLPNCTTGDLWRPASVLADSVTLLSNNFRLGYRNDGDYDWSNSYNGPFPIPPGFSQYNSFVPVARWRNTTTKIVQDYDSTTTGDQGSSYLNNFVTPIALQIPPGSYVTEICTASNPADCSDPLKWIVTTSCGNGGGNNSWDGNIIGKNGDPSNERLKTGYIFSDSSALTCFPGNPPRRIAFVRDATTHQLVTPLRVLGVDSPGKDVREFTLGSTTSTTGQTLLPPPNDVFMPWLKPVIVGGVVTRFEPVLQINQPFATPQSPDNTDQITAGNHNNWLQTATETTFNIIAVAGDTPARPTEDNGGLHNFVRFVENWNPTGGTGDAIKARISGTFVQTKRSAYATAPFSTSISTQSDDFKYKIQGNNSRAPFYLAPARQWGYDVALLSQSPDLLAQKLATIPDDLPDEYFREVGRDDVWVQTLLCAKDTKGTVDASDDIYAINDQTQRPASCQS</sequence>
<proteinExistence type="predicted"/>
<accession>A0A5P8W7J9</accession>
<feature type="transmembrane region" description="Helical" evidence="1">
    <location>
        <begin position="51"/>
        <end position="72"/>
    </location>
</feature>
<protein>
    <submittedName>
        <fullName evidence="2">Uncharacterized protein</fullName>
    </submittedName>
</protein>
<organism evidence="2 3">
    <name type="scientific">Nostoc sphaeroides CCNUC1</name>
    <dbReference type="NCBI Taxonomy" id="2653204"/>
    <lineage>
        <taxon>Bacteria</taxon>
        <taxon>Bacillati</taxon>
        <taxon>Cyanobacteriota</taxon>
        <taxon>Cyanophyceae</taxon>
        <taxon>Nostocales</taxon>
        <taxon>Nostocaceae</taxon>
        <taxon>Nostoc</taxon>
    </lineage>
</organism>
<evidence type="ECO:0000256" key="1">
    <source>
        <dbReference type="SAM" id="Phobius"/>
    </source>
</evidence>
<dbReference type="NCBIfam" id="NF038301">
    <property type="entry name" value="EPS_HpsA"/>
    <property type="match status" value="1"/>
</dbReference>
<dbReference type="KEGG" id="nsh:GXM_05708"/>
<evidence type="ECO:0000313" key="2">
    <source>
        <dbReference type="EMBL" id="QFS48216.1"/>
    </source>
</evidence>
<keyword evidence="3" id="KW-1185">Reference proteome</keyword>
<dbReference type="RefSeq" id="WP_152590120.1">
    <property type="nucleotide sequence ID" value="NZ_CP045226.1"/>
</dbReference>
<reference evidence="2 3" key="1">
    <citation type="submission" date="2019-10" db="EMBL/GenBank/DDBJ databases">
        <title>Genomic and transcriptomic insights into the perfect genentic adaptation of a filamentous nitrogen-fixing cyanobacterium to rice fields.</title>
        <authorList>
            <person name="Chen Z."/>
        </authorList>
    </citation>
    <scope>NUCLEOTIDE SEQUENCE [LARGE SCALE GENOMIC DNA]</scope>
    <source>
        <strain evidence="2">CCNUC1</strain>
    </source>
</reference>
<dbReference type="Proteomes" id="UP000326678">
    <property type="component" value="Chromosome Gxm1"/>
</dbReference>
<dbReference type="EMBL" id="CP045226">
    <property type="protein sequence ID" value="QFS48216.1"/>
    <property type="molecule type" value="Genomic_DNA"/>
</dbReference>
<keyword evidence="1" id="KW-0472">Membrane</keyword>
<keyword evidence="1" id="KW-0812">Transmembrane</keyword>
<name>A0A5P8W7J9_9NOSO</name>